<keyword evidence="2" id="KW-1185">Reference proteome</keyword>
<dbReference type="eggNOG" id="ENOG502RPDE">
    <property type="taxonomic scope" value="Eukaryota"/>
</dbReference>
<dbReference type="HOGENOM" id="CLU_093239_0_0_1"/>
<dbReference type="Proteomes" id="UP000019376">
    <property type="component" value="Unassembled WGS sequence"/>
</dbReference>
<dbReference type="PhylomeDB" id="S7Z6W0"/>
<evidence type="ECO:0000313" key="1">
    <source>
        <dbReference type="EMBL" id="EPS26290.1"/>
    </source>
</evidence>
<dbReference type="EMBL" id="KB644408">
    <property type="protein sequence ID" value="EPS26290.1"/>
    <property type="molecule type" value="Genomic_DNA"/>
</dbReference>
<name>S7Z6W0_PENO1</name>
<protein>
    <submittedName>
        <fullName evidence="1">Uncharacterized protein</fullName>
    </submittedName>
</protein>
<dbReference type="AlphaFoldDB" id="S7Z6W0"/>
<organism evidence="1 2">
    <name type="scientific">Penicillium oxalicum (strain 114-2 / CGMCC 5302)</name>
    <name type="common">Penicillium decumbens</name>
    <dbReference type="NCBI Taxonomy" id="933388"/>
    <lineage>
        <taxon>Eukaryota</taxon>
        <taxon>Fungi</taxon>
        <taxon>Dikarya</taxon>
        <taxon>Ascomycota</taxon>
        <taxon>Pezizomycotina</taxon>
        <taxon>Eurotiomycetes</taxon>
        <taxon>Eurotiomycetidae</taxon>
        <taxon>Eurotiales</taxon>
        <taxon>Aspergillaceae</taxon>
        <taxon>Penicillium</taxon>
    </lineage>
</organism>
<evidence type="ECO:0000313" key="2">
    <source>
        <dbReference type="Proteomes" id="UP000019376"/>
    </source>
</evidence>
<sequence length="250" mass="28727">MSGSSEILCISTFSSRSIGLFSPQSHLDQLLFLLPWQDFFESVHALHRNVTWRKKTLALTLKTRDPYALANVEIGDEHGLLGRFHKHFGDVINSVFNSQGIGIRFADFKSVRSTFSGTPDVIMRDKNHRIKVAGELKVPWIQQHSPRYKYNDIDCFREVLAQPIKYMQAVGCLYGFLSNYEETIFLRQLVDSEGIWSIEYSPVVLSTDFCEKHRPSSPVVSARQCFFFVGCEALKHEGVRNTTPYWVLRK</sequence>
<gene>
    <name evidence="1" type="ORF">PDE_01226</name>
</gene>
<accession>S7Z6W0</accession>
<dbReference type="OrthoDB" id="3796275at2759"/>
<proteinExistence type="predicted"/>
<reference evidence="1 2" key="1">
    <citation type="journal article" date="2013" name="PLoS ONE">
        <title>Genomic and secretomic analyses reveal unique features of the lignocellulolytic enzyme system of Penicillium decumbens.</title>
        <authorList>
            <person name="Liu G."/>
            <person name="Zhang L."/>
            <person name="Wei X."/>
            <person name="Zou G."/>
            <person name="Qin Y."/>
            <person name="Ma L."/>
            <person name="Li J."/>
            <person name="Zheng H."/>
            <person name="Wang S."/>
            <person name="Wang C."/>
            <person name="Xun L."/>
            <person name="Zhao G.-P."/>
            <person name="Zhou Z."/>
            <person name="Qu Y."/>
        </authorList>
    </citation>
    <scope>NUCLEOTIDE SEQUENCE [LARGE SCALE GENOMIC DNA]</scope>
    <source>
        <strain evidence="2">114-2 / CGMCC 5302</strain>
    </source>
</reference>